<proteinExistence type="predicted"/>
<dbReference type="Proteomes" id="UP001254770">
    <property type="component" value="Unassembled WGS sequence"/>
</dbReference>
<dbReference type="InterPro" id="IPR019646">
    <property type="entry name" value="Aminoglyc_AdlTrfase"/>
</dbReference>
<evidence type="ECO:0000313" key="3">
    <source>
        <dbReference type="Proteomes" id="UP001249240"/>
    </source>
</evidence>
<dbReference type="GO" id="GO:0016779">
    <property type="term" value="F:nucleotidyltransferase activity"/>
    <property type="evidence" value="ECO:0007669"/>
    <property type="project" value="UniProtKB-KW"/>
</dbReference>
<gene>
    <name evidence="2" type="ORF">P7D69_06745</name>
    <name evidence="1" type="ORF">P7D78_13945</name>
</gene>
<evidence type="ECO:0000313" key="1">
    <source>
        <dbReference type="EMBL" id="MDT2539233.1"/>
    </source>
</evidence>
<dbReference type="RefSeq" id="WP_010744676.1">
    <property type="nucleotide sequence ID" value="NZ_BAAAXM010000030.1"/>
</dbReference>
<dbReference type="Proteomes" id="UP001249240">
    <property type="component" value="Unassembled WGS sequence"/>
</dbReference>
<dbReference type="Pfam" id="PF10706">
    <property type="entry name" value="Aminoglyc_resit"/>
    <property type="match status" value="1"/>
</dbReference>
<evidence type="ECO:0000313" key="2">
    <source>
        <dbReference type="EMBL" id="MDT2544027.1"/>
    </source>
</evidence>
<keyword evidence="1" id="KW-0548">Nucleotidyltransferase</keyword>
<dbReference type="EMBL" id="JARPXL010000005">
    <property type="protein sequence ID" value="MDT2544027.1"/>
    <property type="molecule type" value="Genomic_DNA"/>
</dbReference>
<name>A0AAW8SWK4_9ENTE</name>
<sequence>MASDKEELSIADKDSFLMIVDLLNEMGIRYWIEGGWGIDVLIGKQTRPHRDIDVDFDADQEELLMQKLIDLGYERIMDQRPVRAELYHPNYGYIDIHPFIISKSGTMKQANPEGGFFELASEWFSQGTFEDRLIPCVSVEGQRLFHTGYELRDVDHADLKQLNAAFPPAEEE</sequence>
<comment type="caution">
    <text evidence="1">The sequence shown here is derived from an EMBL/GenBank/DDBJ whole genome shotgun (WGS) entry which is preliminary data.</text>
</comment>
<protein>
    <submittedName>
        <fullName evidence="1">Aminoglycoside adenylyltransferase</fullName>
    </submittedName>
</protein>
<dbReference type="Gene3D" id="3.30.460.40">
    <property type="match status" value="1"/>
</dbReference>
<dbReference type="EMBL" id="JARPXM010000015">
    <property type="protein sequence ID" value="MDT2539233.1"/>
    <property type="molecule type" value="Genomic_DNA"/>
</dbReference>
<dbReference type="AlphaFoldDB" id="A0AAW8SWK4"/>
<organism evidence="1 3">
    <name type="scientific">Enterococcus raffinosus</name>
    <dbReference type="NCBI Taxonomy" id="71452"/>
    <lineage>
        <taxon>Bacteria</taxon>
        <taxon>Bacillati</taxon>
        <taxon>Bacillota</taxon>
        <taxon>Bacilli</taxon>
        <taxon>Lactobacillales</taxon>
        <taxon>Enterococcaceae</taxon>
        <taxon>Enterococcus</taxon>
    </lineage>
</organism>
<accession>A0AAW8SWK4</accession>
<reference evidence="1" key="1">
    <citation type="submission" date="2023-03" db="EMBL/GenBank/DDBJ databases">
        <authorList>
            <person name="Shen W."/>
            <person name="Cai J."/>
        </authorList>
    </citation>
    <scope>NUCLEOTIDE SEQUENCE</scope>
    <source>
        <strain evidence="1">B646-2</strain>
        <strain evidence="2">Y15</strain>
    </source>
</reference>
<keyword evidence="1" id="KW-0808">Transferase</keyword>